<keyword evidence="3" id="KW-0804">Transcription</keyword>
<dbReference type="InterPro" id="IPR011006">
    <property type="entry name" value="CheY-like_superfamily"/>
</dbReference>
<dbReference type="GO" id="GO:0000160">
    <property type="term" value="P:phosphorelay signal transduction system"/>
    <property type="evidence" value="ECO:0007669"/>
    <property type="project" value="InterPro"/>
</dbReference>
<gene>
    <name evidence="7" type="primary">vraR_1</name>
    <name evidence="7" type="ORF">DSM112329_01913</name>
</gene>
<evidence type="ECO:0000313" key="7">
    <source>
        <dbReference type="EMBL" id="XAY05070.1"/>
    </source>
</evidence>
<dbReference type="RefSeq" id="WP_354701591.1">
    <property type="nucleotide sequence ID" value="NZ_CP114014.1"/>
</dbReference>
<sequence length="217" mass="22779">MSQSMLAVASVPVEHRPDRVGVLVVHDEEVVQCGWRLVLSQQPWIARCLTASSTASAVLLASRYKPVVAIVDLDLGHEQAAATTAALTAARPGLRVLLMAGRASIAPKAAQYMGVTGVARKTLPAAELADAVLTVASGQRLFAAPAPQGGGALSAREAQVLTLMADGGTNREIAARLHLAEETVKQHAAAIYRKLKVRNRTEAAQRGRQLGLTLAVT</sequence>
<dbReference type="AlphaFoldDB" id="A0AAU7ATP4"/>
<reference evidence="7" key="1">
    <citation type="submission" date="2022-12" db="EMBL/GenBank/DDBJ databases">
        <title>Paraconexibacter alkalitolerans sp. nov. and Baekduia alba sp. nov., isolated from soil and emended description of the genera Paraconexibacter (Chun et al., 2020) and Baekduia (An et al., 2020).</title>
        <authorList>
            <person name="Vieira S."/>
            <person name="Huber K.J."/>
            <person name="Geppert A."/>
            <person name="Wolf J."/>
            <person name="Neumann-Schaal M."/>
            <person name="Muesken M."/>
            <person name="Overmann J."/>
        </authorList>
    </citation>
    <scope>NUCLEOTIDE SEQUENCE</scope>
    <source>
        <strain evidence="7">AEG42_29</strain>
    </source>
</reference>
<evidence type="ECO:0000256" key="1">
    <source>
        <dbReference type="ARBA" id="ARBA00023015"/>
    </source>
</evidence>
<dbReference type="PROSITE" id="PS50110">
    <property type="entry name" value="RESPONSE_REGULATORY"/>
    <property type="match status" value="1"/>
</dbReference>
<dbReference type="EMBL" id="CP114014">
    <property type="protein sequence ID" value="XAY05070.1"/>
    <property type="molecule type" value="Genomic_DNA"/>
</dbReference>
<accession>A0AAU7ATP4</accession>
<proteinExistence type="predicted"/>
<evidence type="ECO:0000256" key="3">
    <source>
        <dbReference type="ARBA" id="ARBA00023163"/>
    </source>
</evidence>
<dbReference type="SUPFAM" id="SSF46894">
    <property type="entry name" value="C-terminal effector domain of the bipartite response regulators"/>
    <property type="match status" value="1"/>
</dbReference>
<dbReference type="InterPro" id="IPR016032">
    <property type="entry name" value="Sig_transdc_resp-reg_C-effctor"/>
</dbReference>
<evidence type="ECO:0000259" key="5">
    <source>
        <dbReference type="PROSITE" id="PS50043"/>
    </source>
</evidence>
<dbReference type="GO" id="GO:0006355">
    <property type="term" value="P:regulation of DNA-templated transcription"/>
    <property type="evidence" value="ECO:0007669"/>
    <property type="project" value="InterPro"/>
</dbReference>
<dbReference type="PROSITE" id="PS00622">
    <property type="entry name" value="HTH_LUXR_1"/>
    <property type="match status" value="1"/>
</dbReference>
<evidence type="ECO:0000256" key="4">
    <source>
        <dbReference type="PROSITE-ProRule" id="PRU00169"/>
    </source>
</evidence>
<keyword evidence="4" id="KW-0597">Phosphoprotein</keyword>
<organism evidence="7">
    <name type="scientific">Paraconexibacter sp. AEG42_29</name>
    <dbReference type="NCBI Taxonomy" id="2997339"/>
    <lineage>
        <taxon>Bacteria</taxon>
        <taxon>Bacillati</taxon>
        <taxon>Actinomycetota</taxon>
        <taxon>Thermoleophilia</taxon>
        <taxon>Solirubrobacterales</taxon>
        <taxon>Paraconexibacteraceae</taxon>
        <taxon>Paraconexibacter</taxon>
    </lineage>
</organism>
<dbReference type="GO" id="GO:0003677">
    <property type="term" value="F:DNA binding"/>
    <property type="evidence" value="ECO:0007669"/>
    <property type="project" value="UniProtKB-KW"/>
</dbReference>
<dbReference type="InterPro" id="IPR000792">
    <property type="entry name" value="Tscrpt_reg_LuxR_C"/>
</dbReference>
<dbReference type="Pfam" id="PF00196">
    <property type="entry name" value="GerE"/>
    <property type="match status" value="1"/>
</dbReference>
<feature type="modified residue" description="4-aspartylphosphate" evidence="4">
    <location>
        <position position="72"/>
    </location>
</feature>
<feature type="domain" description="HTH luxR-type" evidence="5">
    <location>
        <begin position="146"/>
        <end position="211"/>
    </location>
</feature>
<dbReference type="PROSITE" id="PS50043">
    <property type="entry name" value="HTH_LUXR_2"/>
    <property type="match status" value="1"/>
</dbReference>
<dbReference type="Gene3D" id="1.10.10.10">
    <property type="entry name" value="Winged helix-like DNA-binding domain superfamily/Winged helix DNA-binding domain"/>
    <property type="match status" value="1"/>
</dbReference>
<keyword evidence="1" id="KW-0805">Transcription regulation</keyword>
<dbReference type="InterPro" id="IPR001789">
    <property type="entry name" value="Sig_transdc_resp-reg_receiver"/>
</dbReference>
<name>A0AAU7ATP4_9ACTN</name>
<dbReference type="InterPro" id="IPR036388">
    <property type="entry name" value="WH-like_DNA-bd_sf"/>
</dbReference>
<dbReference type="PANTHER" id="PTHR43214">
    <property type="entry name" value="TWO-COMPONENT RESPONSE REGULATOR"/>
    <property type="match status" value="1"/>
</dbReference>
<dbReference type="Gene3D" id="3.40.50.2300">
    <property type="match status" value="1"/>
</dbReference>
<evidence type="ECO:0000256" key="2">
    <source>
        <dbReference type="ARBA" id="ARBA00023125"/>
    </source>
</evidence>
<dbReference type="CDD" id="cd06170">
    <property type="entry name" value="LuxR_C_like"/>
    <property type="match status" value="1"/>
</dbReference>
<protein>
    <submittedName>
        <fullName evidence="7">Response regulator protein VraR</fullName>
    </submittedName>
</protein>
<dbReference type="SUPFAM" id="SSF52172">
    <property type="entry name" value="CheY-like"/>
    <property type="match status" value="1"/>
</dbReference>
<evidence type="ECO:0000259" key="6">
    <source>
        <dbReference type="PROSITE" id="PS50110"/>
    </source>
</evidence>
<dbReference type="KEGG" id="parq:DSM112329_01913"/>
<dbReference type="InterPro" id="IPR039420">
    <property type="entry name" value="WalR-like"/>
</dbReference>
<dbReference type="PANTHER" id="PTHR43214:SF24">
    <property type="entry name" value="TRANSCRIPTIONAL REGULATORY PROTEIN NARL-RELATED"/>
    <property type="match status" value="1"/>
</dbReference>
<dbReference type="SMART" id="SM00421">
    <property type="entry name" value="HTH_LUXR"/>
    <property type="match status" value="1"/>
</dbReference>
<feature type="domain" description="Response regulatory" evidence="6">
    <location>
        <begin position="21"/>
        <end position="136"/>
    </location>
</feature>
<keyword evidence="2" id="KW-0238">DNA-binding</keyword>
<dbReference type="PRINTS" id="PR00038">
    <property type="entry name" value="HTHLUXR"/>
</dbReference>